<dbReference type="GO" id="GO:0032456">
    <property type="term" value="P:endocytic recycling"/>
    <property type="evidence" value="ECO:0007669"/>
    <property type="project" value="TreeGrafter"/>
</dbReference>
<evidence type="ECO:0000313" key="4">
    <source>
        <dbReference type="Proteomes" id="UP000796880"/>
    </source>
</evidence>
<proteinExistence type="predicted"/>
<dbReference type="Proteomes" id="UP000796880">
    <property type="component" value="Unassembled WGS sequence"/>
</dbReference>
<dbReference type="GO" id="GO:0000938">
    <property type="term" value="C:GARP complex"/>
    <property type="evidence" value="ECO:0007669"/>
    <property type="project" value="TreeGrafter"/>
</dbReference>
<feature type="domain" description="Vps52 coiled-coil" evidence="2">
    <location>
        <begin position="24"/>
        <end position="97"/>
    </location>
</feature>
<dbReference type="Pfam" id="PF04129">
    <property type="entry name" value="Vps52_CC"/>
    <property type="match status" value="1"/>
</dbReference>
<accession>A0A8K0HFL1</accession>
<gene>
    <name evidence="3" type="ORF">FNV43_RR07606</name>
</gene>
<dbReference type="InterPro" id="IPR007258">
    <property type="entry name" value="Vps52"/>
</dbReference>
<dbReference type="GO" id="GO:0019905">
    <property type="term" value="F:syntaxin binding"/>
    <property type="evidence" value="ECO:0007669"/>
    <property type="project" value="TreeGrafter"/>
</dbReference>
<dbReference type="InterPro" id="IPR048319">
    <property type="entry name" value="Vps52_CC"/>
</dbReference>
<keyword evidence="4" id="KW-1185">Reference proteome</keyword>
<organism evidence="3 4">
    <name type="scientific">Rhamnella rubrinervis</name>
    <dbReference type="NCBI Taxonomy" id="2594499"/>
    <lineage>
        <taxon>Eukaryota</taxon>
        <taxon>Viridiplantae</taxon>
        <taxon>Streptophyta</taxon>
        <taxon>Embryophyta</taxon>
        <taxon>Tracheophyta</taxon>
        <taxon>Spermatophyta</taxon>
        <taxon>Magnoliopsida</taxon>
        <taxon>eudicotyledons</taxon>
        <taxon>Gunneridae</taxon>
        <taxon>Pentapetalae</taxon>
        <taxon>rosids</taxon>
        <taxon>fabids</taxon>
        <taxon>Rosales</taxon>
        <taxon>Rhamnaceae</taxon>
        <taxon>rhamnoid group</taxon>
        <taxon>Rhamneae</taxon>
        <taxon>Rhamnella</taxon>
    </lineage>
</organism>
<dbReference type="GO" id="GO:0005829">
    <property type="term" value="C:cytosol"/>
    <property type="evidence" value="ECO:0007669"/>
    <property type="project" value="GOC"/>
</dbReference>
<protein>
    <recommendedName>
        <fullName evidence="2">Vps52 coiled-coil domain-containing protein</fullName>
    </recommendedName>
</protein>
<evidence type="ECO:0000313" key="3">
    <source>
        <dbReference type="EMBL" id="KAF3451511.1"/>
    </source>
</evidence>
<dbReference type="AlphaFoldDB" id="A0A8K0HFL1"/>
<name>A0A8K0HFL1_9ROSA</name>
<dbReference type="PANTHER" id="PTHR14190">
    <property type="entry name" value="SUPPRESSOR OF ACTIN MUTATIONS 2/VACUOLAR PROTEIN SORTING 52"/>
    <property type="match status" value="1"/>
</dbReference>
<dbReference type="PANTHER" id="PTHR14190:SF7">
    <property type="entry name" value="VACUOLAR PROTEIN SORTING-ASSOCIATED PROTEIN 52 HOMOLOG"/>
    <property type="match status" value="1"/>
</dbReference>
<reference evidence="3" key="1">
    <citation type="submission" date="2020-03" db="EMBL/GenBank/DDBJ databases">
        <title>A high-quality chromosome-level genome assembly of a woody plant with both climbing and erect habits, Rhamnella rubrinervis.</title>
        <authorList>
            <person name="Lu Z."/>
            <person name="Yang Y."/>
            <person name="Zhu X."/>
            <person name="Sun Y."/>
        </authorList>
    </citation>
    <scope>NUCLEOTIDE SEQUENCE</scope>
    <source>
        <strain evidence="3">BYM</strain>
        <tissue evidence="3">Leaf</tissue>
    </source>
</reference>
<sequence length="294" mass="33649">MHNIEYTKGVEKNLRQVELDAIQDYIKESDNLVSLHDQIRDCDGILSQMETLLSGYKAEIGSISSDIKILHEKSMDMGLKLKNHKVTESKLSNFVADRLELEKSNILLMGPISSSNMVLSLLIFAWVSVLQSLINNSDHCDSSLRHISHLHLPSLSYFHDYSKENLGVECAHTTLSIYGMEFLENLAGQFTETVDEKLNKLKRKLKHLVSKEHDVKVKLEYAEQLSMKKPGKEVQNWLQEVERTKTEVQNLEARVEEMGVFDHLTLRNSIDRYTTEVNQLIQRGVFHGGLTLQV</sequence>
<evidence type="ECO:0000256" key="1">
    <source>
        <dbReference type="SAM" id="Coils"/>
    </source>
</evidence>
<dbReference type="EMBL" id="VOIH02000003">
    <property type="protein sequence ID" value="KAF3451511.1"/>
    <property type="molecule type" value="Genomic_DNA"/>
</dbReference>
<keyword evidence="1" id="KW-0175">Coiled coil</keyword>
<comment type="caution">
    <text evidence="3">The sequence shown here is derived from an EMBL/GenBank/DDBJ whole genome shotgun (WGS) entry which is preliminary data.</text>
</comment>
<evidence type="ECO:0000259" key="2">
    <source>
        <dbReference type="Pfam" id="PF04129"/>
    </source>
</evidence>
<dbReference type="GO" id="GO:0042147">
    <property type="term" value="P:retrograde transport, endosome to Golgi"/>
    <property type="evidence" value="ECO:0007669"/>
    <property type="project" value="TreeGrafter"/>
</dbReference>
<feature type="coiled-coil region" evidence="1">
    <location>
        <begin position="191"/>
        <end position="258"/>
    </location>
</feature>
<dbReference type="GO" id="GO:0006896">
    <property type="term" value="P:Golgi to vacuole transport"/>
    <property type="evidence" value="ECO:0007669"/>
    <property type="project" value="TreeGrafter"/>
</dbReference>
<dbReference type="OrthoDB" id="19482at2759"/>